<feature type="transmembrane region" description="Helical" evidence="1">
    <location>
        <begin position="163"/>
        <end position="184"/>
    </location>
</feature>
<evidence type="ECO:0000256" key="1">
    <source>
        <dbReference type="SAM" id="Phobius"/>
    </source>
</evidence>
<feature type="transmembrane region" description="Helical" evidence="1">
    <location>
        <begin position="228"/>
        <end position="245"/>
    </location>
</feature>
<feature type="transmembrane region" description="Helical" evidence="1">
    <location>
        <begin position="204"/>
        <end position="221"/>
    </location>
</feature>
<feature type="transmembrane region" description="Helical" evidence="1">
    <location>
        <begin position="51"/>
        <end position="72"/>
    </location>
</feature>
<feature type="transmembrane region" description="Helical" evidence="1">
    <location>
        <begin position="251"/>
        <end position="269"/>
    </location>
</feature>
<sequence length="513" mass="58901">MDSRISQKNTPQDNLEQNALSQYTSQKNTHFLHKLCNLADVKIARFHLGEIVLWLCMLLVVVTLAIVPFSYSYIHIKIPINLLYVAFGMYLLCFWRDLKSIKTLILPLSFMAIVVIMAYISLFFAVNVSETKKLIRWYLLEPSLFMIMSFLFTLSLKHSQQRIFFLLLCCVVFYHPLVTIYDFYANGGGNLGYRAKLPHYHIPATGYSFYLLFAFSFAYVGFLKTRGFAKYIFGIFTLLGIYAFVCNGGRFGALALISMMCAPLVFFTYKRKKITFFSLLLTLCLGAFALYHFSSSWQDRFNFHKIVNNFMQVWHTPPAEMGQFAGEYCLTGKQTQCSVHSLDKQADITMEYSALDRISKLKSTLLAIADNPLRPNGYHFQQFPFNIQQIFPLDSINHPFSLTPYEDTFISAHAHNHNYPSSIFFELGLVGFIGFSLFVGYFFYALYKAKIDFRSNVNIQQLFMGSIGLALLGLVVANVFDCFPVRDGQLFLFVLLGVFLAHFRNLKDSNARC</sequence>
<feature type="transmembrane region" description="Helical" evidence="1">
    <location>
        <begin position="137"/>
        <end position="156"/>
    </location>
</feature>
<reference evidence="2 3" key="1">
    <citation type="submission" date="2024-02" db="EMBL/GenBank/DDBJ databases">
        <title>Genome and pathogenicity analysis of Helicobacter mastomyrinus isolated from mice.</title>
        <authorList>
            <person name="Zhu L."/>
        </authorList>
    </citation>
    <scope>NUCLEOTIDE SEQUENCE [LARGE SCALE GENOMIC DNA]</scope>
    <source>
        <strain evidence="2 3">Hm-17</strain>
    </source>
</reference>
<feature type="transmembrane region" description="Helical" evidence="1">
    <location>
        <begin position="459"/>
        <end position="477"/>
    </location>
</feature>
<feature type="transmembrane region" description="Helical" evidence="1">
    <location>
        <begin position="78"/>
        <end position="95"/>
    </location>
</feature>
<dbReference type="Proteomes" id="UP001434737">
    <property type="component" value="Chromosome"/>
</dbReference>
<dbReference type="EMBL" id="CP145316">
    <property type="protein sequence ID" value="XAM18403.1"/>
    <property type="molecule type" value="Genomic_DNA"/>
</dbReference>
<dbReference type="PANTHER" id="PTHR37422:SF17">
    <property type="entry name" value="O-ANTIGEN LIGASE"/>
    <property type="match status" value="1"/>
</dbReference>
<evidence type="ECO:0008006" key="4">
    <source>
        <dbReference type="Google" id="ProtNLM"/>
    </source>
</evidence>
<keyword evidence="1" id="KW-0472">Membrane</keyword>
<dbReference type="PANTHER" id="PTHR37422">
    <property type="entry name" value="TEICHURONIC ACID BIOSYNTHESIS PROTEIN TUAE"/>
    <property type="match status" value="1"/>
</dbReference>
<gene>
    <name evidence="2" type="ORF">V3I05_01590</name>
</gene>
<keyword evidence="3" id="KW-1185">Reference proteome</keyword>
<proteinExistence type="predicted"/>
<feature type="transmembrane region" description="Helical" evidence="1">
    <location>
        <begin position="276"/>
        <end position="294"/>
    </location>
</feature>
<protein>
    <recommendedName>
        <fullName evidence="4">O-antigen ligase family protein</fullName>
    </recommendedName>
</protein>
<dbReference type="InterPro" id="IPR051533">
    <property type="entry name" value="WaaL-like"/>
</dbReference>
<keyword evidence="1" id="KW-0812">Transmembrane</keyword>
<dbReference type="RefSeq" id="WP_343353809.1">
    <property type="nucleotide sequence ID" value="NZ_CP145316.1"/>
</dbReference>
<name>A0ABZ3F5F6_9HELI</name>
<feature type="transmembrane region" description="Helical" evidence="1">
    <location>
        <begin position="489"/>
        <end position="506"/>
    </location>
</feature>
<feature type="transmembrane region" description="Helical" evidence="1">
    <location>
        <begin position="104"/>
        <end position="125"/>
    </location>
</feature>
<accession>A0ABZ3F5F6</accession>
<feature type="transmembrane region" description="Helical" evidence="1">
    <location>
        <begin position="423"/>
        <end position="447"/>
    </location>
</feature>
<keyword evidence="1" id="KW-1133">Transmembrane helix</keyword>
<evidence type="ECO:0000313" key="2">
    <source>
        <dbReference type="EMBL" id="XAM18403.1"/>
    </source>
</evidence>
<evidence type="ECO:0000313" key="3">
    <source>
        <dbReference type="Proteomes" id="UP001434737"/>
    </source>
</evidence>
<organism evidence="2 3">
    <name type="scientific">Helicobacter mastomyrinus</name>
    <dbReference type="NCBI Taxonomy" id="287948"/>
    <lineage>
        <taxon>Bacteria</taxon>
        <taxon>Pseudomonadati</taxon>
        <taxon>Campylobacterota</taxon>
        <taxon>Epsilonproteobacteria</taxon>
        <taxon>Campylobacterales</taxon>
        <taxon>Helicobacteraceae</taxon>
        <taxon>Helicobacter</taxon>
    </lineage>
</organism>